<feature type="domain" description="MYND-type" evidence="6">
    <location>
        <begin position="21"/>
        <end position="62"/>
    </location>
</feature>
<evidence type="ECO:0000313" key="8">
    <source>
        <dbReference type="Proteomes" id="UP000007431"/>
    </source>
</evidence>
<dbReference type="InParanoid" id="D8QEQ2"/>
<keyword evidence="3" id="KW-0862">Zinc</keyword>
<protein>
    <recommendedName>
        <fullName evidence="6">MYND-type domain-containing protein</fullName>
    </recommendedName>
</protein>
<accession>D8QEQ2</accession>
<dbReference type="VEuPathDB" id="FungiDB:SCHCODRAFT_02512163"/>
<reference evidence="7 8" key="1">
    <citation type="journal article" date="2010" name="Nat. Biotechnol.">
        <title>Genome sequence of the model mushroom Schizophyllum commune.</title>
        <authorList>
            <person name="Ohm R.A."/>
            <person name="de Jong J.F."/>
            <person name="Lugones L.G."/>
            <person name="Aerts A."/>
            <person name="Kothe E."/>
            <person name="Stajich J.E."/>
            <person name="de Vries R.P."/>
            <person name="Record E."/>
            <person name="Levasseur A."/>
            <person name="Baker S.E."/>
            <person name="Bartholomew K.A."/>
            <person name="Coutinho P.M."/>
            <person name="Erdmann S."/>
            <person name="Fowler T.J."/>
            <person name="Gathman A.C."/>
            <person name="Lombard V."/>
            <person name="Henrissat B."/>
            <person name="Knabe N."/>
            <person name="Kuees U."/>
            <person name="Lilly W.W."/>
            <person name="Lindquist E."/>
            <person name="Lucas S."/>
            <person name="Magnuson J.K."/>
            <person name="Piumi F."/>
            <person name="Raudaskoski M."/>
            <person name="Salamov A."/>
            <person name="Schmutz J."/>
            <person name="Schwarze F.W.M.R."/>
            <person name="vanKuyk P.A."/>
            <person name="Horton J.S."/>
            <person name="Grigoriev I.V."/>
            <person name="Woesten H.A.B."/>
        </authorList>
    </citation>
    <scope>NUCLEOTIDE SEQUENCE [LARGE SCALE GENOMIC DNA]</scope>
    <source>
        <strain evidence="8">H4-8 / FGSC 9210</strain>
    </source>
</reference>
<evidence type="ECO:0000256" key="4">
    <source>
        <dbReference type="PROSITE-ProRule" id="PRU00134"/>
    </source>
</evidence>
<dbReference type="Gene3D" id="6.10.140.2220">
    <property type="match status" value="1"/>
</dbReference>
<evidence type="ECO:0000256" key="1">
    <source>
        <dbReference type="ARBA" id="ARBA00022723"/>
    </source>
</evidence>
<keyword evidence="1" id="KW-0479">Metal-binding</keyword>
<gene>
    <name evidence="7" type="ORF">SCHCODRAFT_237212</name>
</gene>
<dbReference type="GeneID" id="9590744"/>
<evidence type="ECO:0000256" key="5">
    <source>
        <dbReference type="SAM" id="MobiDB-lite"/>
    </source>
</evidence>
<evidence type="ECO:0000256" key="2">
    <source>
        <dbReference type="ARBA" id="ARBA00022771"/>
    </source>
</evidence>
<feature type="region of interest" description="Disordered" evidence="5">
    <location>
        <begin position="137"/>
        <end position="156"/>
    </location>
</feature>
<proteinExistence type="predicted"/>
<keyword evidence="8" id="KW-1185">Reference proteome</keyword>
<evidence type="ECO:0000259" key="6">
    <source>
        <dbReference type="PROSITE" id="PS50865"/>
    </source>
</evidence>
<organism evidence="8">
    <name type="scientific">Schizophyllum commune (strain H4-8 / FGSC 9210)</name>
    <name type="common">Split gill fungus</name>
    <dbReference type="NCBI Taxonomy" id="578458"/>
    <lineage>
        <taxon>Eukaryota</taxon>
        <taxon>Fungi</taxon>
        <taxon>Dikarya</taxon>
        <taxon>Basidiomycota</taxon>
        <taxon>Agaricomycotina</taxon>
        <taxon>Agaricomycetes</taxon>
        <taxon>Agaricomycetidae</taxon>
        <taxon>Agaricales</taxon>
        <taxon>Schizophyllaceae</taxon>
        <taxon>Schizophyllum</taxon>
    </lineage>
</organism>
<dbReference type="Pfam" id="PF01753">
    <property type="entry name" value="zf-MYND"/>
    <property type="match status" value="1"/>
</dbReference>
<dbReference type="AlphaFoldDB" id="D8QEQ2"/>
<dbReference type="HOGENOM" id="CLU_1687698_0_0_1"/>
<dbReference type="InterPro" id="IPR002893">
    <property type="entry name" value="Znf_MYND"/>
</dbReference>
<dbReference type="RefSeq" id="XP_003028793.1">
    <property type="nucleotide sequence ID" value="XM_003028747.1"/>
</dbReference>
<name>D8QEQ2_SCHCM</name>
<evidence type="ECO:0000313" key="7">
    <source>
        <dbReference type="EMBL" id="EFI93890.1"/>
    </source>
</evidence>
<dbReference type="OrthoDB" id="9922773at2759"/>
<sequence>MTETVSLSDLLTNIAPPGGACEFCLGKPSEAVPLQRCSSCRAKFYCSSRCQKKDWRTHKMNCSPLTLPLAPTIPKRSPDIIAEVKKVADLLQRIRDVCKLVLVMVSLAPALTQIIAYPTPSIGSQVSSIRSRLSSVSLTHSRDSSGSRPLRASRRT</sequence>
<dbReference type="PROSITE" id="PS01360">
    <property type="entry name" value="ZF_MYND_1"/>
    <property type="match status" value="1"/>
</dbReference>
<keyword evidence="2 4" id="KW-0863">Zinc-finger</keyword>
<dbReference type="PROSITE" id="PS50865">
    <property type="entry name" value="ZF_MYND_2"/>
    <property type="match status" value="1"/>
</dbReference>
<evidence type="ECO:0000256" key="3">
    <source>
        <dbReference type="ARBA" id="ARBA00022833"/>
    </source>
</evidence>
<dbReference type="EMBL" id="GL377310">
    <property type="protein sequence ID" value="EFI93890.1"/>
    <property type="molecule type" value="Genomic_DNA"/>
</dbReference>
<dbReference type="KEGG" id="scm:SCHCO_02512163"/>
<dbReference type="GO" id="GO:0008270">
    <property type="term" value="F:zinc ion binding"/>
    <property type="evidence" value="ECO:0007669"/>
    <property type="project" value="UniProtKB-KW"/>
</dbReference>
<dbReference type="SUPFAM" id="SSF144232">
    <property type="entry name" value="HIT/MYND zinc finger-like"/>
    <property type="match status" value="1"/>
</dbReference>
<dbReference type="Proteomes" id="UP000007431">
    <property type="component" value="Unassembled WGS sequence"/>
</dbReference>